<organism evidence="1 2">
    <name type="scientific">Extremus antarcticus</name>
    <dbReference type="NCBI Taxonomy" id="702011"/>
    <lineage>
        <taxon>Eukaryota</taxon>
        <taxon>Fungi</taxon>
        <taxon>Dikarya</taxon>
        <taxon>Ascomycota</taxon>
        <taxon>Pezizomycotina</taxon>
        <taxon>Dothideomycetes</taxon>
        <taxon>Dothideomycetidae</taxon>
        <taxon>Mycosphaerellales</taxon>
        <taxon>Extremaceae</taxon>
        <taxon>Extremus</taxon>
    </lineage>
</organism>
<sequence>MDNSPLSRFPREVRDLIWAAALKAVYLDEGNIYLTPSNDARDGLRMDIHERNRRALALTLVCKQVREEVMQTFFEINTLVFNTTIFGTAKSAKAESRVTREPSQLVVLRQWIERRMNKNAATARHIDIQLGAIASLGICRRGVFRQWVSNEIVRTIKTVNTGSRTQWSLSMGIMPKFEGTFEDPHHTVVVAFSHIPVTAPGEAIKQCLINRKNSDGDYRRKRSEYEGGAITLRVPRRRRRGKTLQVHRPDPGSSGGAIFPSLALTTTCKQAYFEASPIFLETNSFRVRVALTAISTGPSKLSIALRRWLEFMSNKYSASPRHMTIVLGPWPTSLSTGCFTIHSGFREWAVKDIARALSGIPNLRTRQVMKFDITVEVECEFNSPFWYTSGVMAFGGVPLIAPRERIKSVIESWKPPTHFEDRRTKEGKQYMEMVEQAGGMVERFVEDIRKGSEEAAQGVQS</sequence>
<comment type="caution">
    <text evidence="1">The sequence shown here is derived from an EMBL/GenBank/DDBJ whole genome shotgun (WGS) entry which is preliminary data.</text>
</comment>
<accession>A0AAJ0G8W0</accession>
<dbReference type="PANTHER" id="PTHR42085">
    <property type="entry name" value="F-BOX DOMAIN-CONTAINING PROTEIN"/>
    <property type="match status" value="1"/>
</dbReference>
<reference evidence="1" key="1">
    <citation type="submission" date="2023-04" db="EMBL/GenBank/DDBJ databases">
        <title>Black Yeasts Isolated from many extreme environments.</title>
        <authorList>
            <person name="Coleine C."/>
            <person name="Stajich J.E."/>
            <person name="Selbmann L."/>
        </authorList>
    </citation>
    <scope>NUCLEOTIDE SEQUENCE</scope>
    <source>
        <strain evidence="1">CCFEE 5312</strain>
    </source>
</reference>
<dbReference type="Proteomes" id="UP001271007">
    <property type="component" value="Unassembled WGS sequence"/>
</dbReference>
<dbReference type="InterPro" id="IPR038883">
    <property type="entry name" value="AN11006-like"/>
</dbReference>
<proteinExistence type="predicted"/>
<evidence type="ECO:0000313" key="1">
    <source>
        <dbReference type="EMBL" id="KAK3048817.1"/>
    </source>
</evidence>
<keyword evidence="2" id="KW-1185">Reference proteome</keyword>
<gene>
    <name evidence="1" type="ORF">LTR09_009929</name>
</gene>
<evidence type="ECO:0000313" key="2">
    <source>
        <dbReference type="Proteomes" id="UP001271007"/>
    </source>
</evidence>
<dbReference type="EMBL" id="JAWDJX010000045">
    <property type="protein sequence ID" value="KAK3048817.1"/>
    <property type="molecule type" value="Genomic_DNA"/>
</dbReference>
<dbReference type="PANTHER" id="PTHR42085:SF1">
    <property type="entry name" value="F-BOX DOMAIN-CONTAINING PROTEIN"/>
    <property type="match status" value="1"/>
</dbReference>
<name>A0AAJ0G8W0_9PEZI</name>
<dbReference type="AlphaFoldDB" id="A0AAJ0G8W0"/>
<protein>
    <submittedName>
        <fullName evidence="1">Uncharacterized protein</fullName>
    </submittedName>
</protein>